<accession>A0A7S9LA51</accession>
<evidence type="ECO:0000256" key="1">
    <source>
        <dbReference type="SAM" id="Coils"/>
    </source>
</evidence>
<protein>
    <submittedName>
        <fullName evidence="2">Uncharacterized protein</fullName>
    </submittedName>
</protein>
<sequence length="502" mass="55388">MNELLRHILAHCADDLSTGLIVGAGAGSQLDDWRRLGCRQLLLAEAHPRLAEELGPRLRQDQGEFLLALAVTAENQPMATLQVLNNLAYSSLNPAADLLTYYPNLRRGEALEVPARTLEAIIADQALDGQQTHALLLAAPGQALQLLQATPQVSLQSFTWVIIDCNSEPLYQNEASGPEVITWMESIGFELVADNPDAIFPHSQLLFERNASRIMQKLLESEIVQLHSQASLGAGFSNEGVQMSHESDPEIANLAKLVHEQEQRLDQLTRENTRLASVVEAIQTENAELQQSLEHEADRALACQSQIEALGIERNELAKACEMLEQKHASLTIVSDDQARQVTDLRAELTALVGQNAELTKLYEALKSQHAELISACDLQAQKTNDCQARLDAQHKAASDLTAERDALAQENVRLSETCEAQVALANDRQAQLQTASVHSAQQQKALAEQREAADANLRNVKTLEQEAANYEHRQRLLEEELVKSEAQLDLIKDLLLREPGL</sequence>
<dbReference type="SUPFAM" id="SSF90257">
    <property type="entry name" value="Myosin rod fragments"/>
    <property type="match status" value="1"/>
</dbReference>
<gene>
    <name evidence="2" type="ORF">IZU98_06475</name>
</gene>
<proteinExistence type="predicted"/>
<name>A0A7S9LA51_9PSED</name>
<feature type="coiled-coil region" evidence="1">
    <location>
        <begin position="356"/>
        <end position="418"/>
    </location>
</feature>
<keyword evidence="1" id="KW-0175">Coiled coil</keyword>
<feature type="coiled-coil region" evidence="1">
    <location>
        <begin position="251"/>
        <end position="327"/>
    </location>
</feature>
<dbReference type="RefSeq" id="WP_181073825.1">
    <property type="nucleotide sequence ID" value="NZ_CP064943.1"/>
</dbReference>
<dbReference type="AlphaFoldDB" id="A0A7S9LA51"/>
<feature type="coiled-coil region" evidence="1">
    <location>
        <begin position="447"/>
        <end position="488"/>
    </location>
</feature>
<evidence type="ECO:0000313" key="3">
    <source>
        <dbReference type="Proteomes" id="UP000594430"/>
    </source>
</evidence>
<organism evidence="2 3">
    <name type="scientific">Pseudomonas fulva</name>
    <dbReference type="NCBI Taxonomy" id="47880"/>
    <lineage>
        <taxon>Bacteria</taxon>
        <taxon>Pseudomonadati</taxon>
        <taxon>Pseudomonadota</taxon>
        <taxon>Gammaproteobacteria</taxon>
        <taxon>Pseudomonadales</taxon>
        <taxon>Pseudomonadaceae</taxon>
        <taxon>Pseudomonas</taxon>
    </lineage>
</organism>
<dbReference type="EMBL" id="CP064946">
    <property type="protein sequence ID" value="QPH50357.1"/>
    <property type="molecule type" value="Genomic_DNA"/>
</dbReference>
<reference evidence="2 3" key="1">
    <citation type="submission" date="2020-11" db="EMBL/GenBank/DDBJ databases">
        <title>Pseudomonas fulva producing VIM-24.</title>
        <authorList>
            <person name="Liu S."/>
        </authorList>
    </citation>
    <scope>NUCLEOTIDE SEQUENCE [LARGE SCALE GENOMIC DNA]</scope>
    <source>
        <strain evidence="2 3">ZDHY414</strain>
    </source>
</reference>
<evidence type="ECO:0000313" key="2">
    <source>
        <dbReference type="EMBL" id="QPH50357.1"/>
    </source>
</evidence>
<dbReference type="Proteomes" id="UP000594430">
    <property type="component" value="Chromosome"/>
</dbReference>